<organism evidence="1">
    <name type="scientific">freshwater metagenome</name>
    <dbReference type="NCBI Taxonomy" id="449393"/>
    <lineage>
        <taxon>unclassified sequences</taxon>
        <taxon>metagenomes</taxon>
        <taxon>ecological metagenomes</taxon>
    </lineage>
</organism>
<dbReference type="GO" id="GO:0055070">
    <property type="term" value="P:copper ion homeostasis"/>
    <property type="evidence" value="ECO:0007669"/>
    <property type="project" value="InterPro"/>
</dbReference>
<evidence type="ECO:0000313" key="1">
    <source>
        <dbReference type="EMBL" id="CAB4880745.1"/>
    </source>
</evidence>
<name>A0A6J7EHK2_9ZZZZ</name>
<accession>A0A6J7EHK2</accession>
<reference evidence="1" key="1">
    <citation type="submission" date="2020-05" db="EMBL/GenBank/DDBJ databases">
        <authorList>
            <person name="Chiriac C."/>
            <person name="Salcher M."/>
            <person name="Ghai R."/>
            <person name="Kavagutti S V."/>
        </authorList>
    </citation>
    <scope>NUCLEOTIDE SEQUENCE</scope>
</reference>
<dbReference type="Pfam" id="PF11382">
    <property type="entry name" value="MctB"/>
    <property type="match status" value="1"/>
</dbReference>
<proteinExistence type="predicted"/>
<sequence>MFDFRYHAVSLVAVLVALAVGLLLGVAIGDAGLVSTAENSLRDSLRGDVKAARNDAAEARTALEDERRYSEAAYPLLVQGRLTGEQVGLLFLGAPSESIAAEVRQALEGTGAQLAGVVALREPPDITALAQAATGTRYTALLEDPELLGQFGRRIGLQMMQGGFLLRREARALFTTSNGGTGPFTTLDVYRSDRDLEGDAAGQTAALEDGLMRGLTESADPIVGVQETTTDPSQIRWYRRHDLASVDSIDQVAGRAALIFALGGVEGSFGTGSDSSALLPGPESVTR</sequence>
<dbReference type="GO" id="GO:0016020">
    <property type="term" value="C:membrane"/>
    <property type="evidence" value="ECO:0007669"/>
    <property type="project" value="InterPro"/>
</dbReference>
<gene>
    <name evidence="1" type="ORF">UFOPK3423_01325</name>
</gene>
<dbReference type="EMBL" id="CAFBLQ010000169">
    <property type="protein sequence ID" value="CAB4880745.1"/>
    <property type="molecule type" value="Genomic_DNA"/>
</dbReference>
<dbReference type="AlphaFoldDB" id="A0A6J7EHK2"/>
<protein>
    <submittedName>
        <fullName evidence="1">Unannotated protein</fullName>
    </submittedName>
</protein>
<dbReference type="InterPro" id="IPR021522">
    <property type="entry name" value="MctB"/>
</dbReference>